<dbReference type="EMBL" id="FOQG01000012">
    <property type="protein sequence ID" value="SFI75116.1"/>
    <property type="molecule type" value="Genomic_DNA"/>
</dbReference>
<dbReference type="Proteomes" id="UP000198649">
    <property type="component" value="Unassembled WGS sequence"/>
</dbReference>
<evidence type="ECO:0000313" key="4">
    <source>
        <dbReference type="Proteomes" id="UP000198649"/>
    </source>
</evidence>
<keyword evidence="4" id="KW-1185">Reference proteome</keyword>
<gene>
    <name evidence="3" type="ORF">SAMN05216561_112124</name>
</gene>
<proteinExistence type="predicted"/>
<evidence type="ECO:0000259" key="2">
    <source>
        <dbReference type="Pfam" id="PF10756"/>
    </source>
</evidence>
<feature type="transmembrane region" description="Helical" evidence="1">
    <location>
        <begin position="23"/>
        <end position="42"/>
    </location>
</feature>
<keyword evidence="1" id="KW-0472">Membrane</keyword>
<reference evidence="3 4" key="1">
    <citation type="submission" date="2016-10" db="EMBL/GenBank/DDBJ databases">
        <authorList>
            <person name="de Groot N.N."/>
        </authorList>
    </citation>
    <scope>NUCLEOTIDE SEQUENCE [LARGE SCALE GENOMIC DNA]</scope>
    <source>
        <strain evidence="3 4">CGMCC 1.11156</strain>
    </source>
</reference>
<dbReference type="OrthoDB" id="3824918at2"/>
<dbReference type="InterPro" id="IPR019692">
    <property type="entry name" value="CFP-6_PH"/>
</dbReference>
<accession>A0A1I3KRN3</accession>
<evidence type="ECO:0000313" key="3">
    <source>
        <dbReference type="EMBL" id="SFI75116.1"/>
    </source>
</evidence>
<dbReference type="AlphaFoldDB" id="A0A1I3KRN3"/>
<sequence length="156" mass="16927">MPAVSEPGRVPLPHTWRPLGPRIAGIAAFGALVVVILFLWLSFDDETRASVTPFQRGTVLALGLLGFVVIYAVVRSRAVARTDGLLVVNGYRRHHYAWAEIIAARLPSGAPWVTLDLADGTTVSVFAIQGSDGQRARIAVRELRALVDSAHPPRDR</sequence>
<evidence type="ECO:0000256" key="1">
    <source>
        <dbReference type="SAM" id="Phobius"/>
    </source>
</evidence>
<keyword evidence="1" id="KW-0812">Transmembrane</keyword>
<dbReference type="RefSeq" id="WP_091114909.1">
    <property type="nucleotide sequence ID" value="NZ_BKAF01000014.1"/>
</dbReference>
<dbReference type="STRING" id="1005945.SAMN05216561_112124"/>
<name>A0A1I3KRN3_9ACTN</name>
<feature type="domain" description="Low molecular weight protein antigen 6 PH" evidence="2">
    <location>
        <begin position="75"/>
        <end position="144"/>
    </location>
</feature>
<dbReference type="Pfam" id="PF10756">
    <property type="entry name" value="bPH_6"/>
    <property type="match status" value="1"/>
</dbReference>
<keyword evidence="1" id="KW-1133">Transmembrane helix</keyword>
<feature type="transmembrane region" description="Helical" evidence="1">
    <location>
        <begin position="54"/>
        <end position="74"/>
    </location>
</feature>
<protein>
    <submittedName>
        <fullName evidence="3">PH domain-containing protein</fullName>
    </submittedName>
</protein>
<organism evidence="3 4">
    <name type="scientific">Nocardioides psychrotolerans</name>
    <dbReference type="NCBI Taxonomy" id="1005945"/>
    <lineage>
        <taxon>Bacteria</taxon>
        <taxon>Bacillati</taxon>
        <taxon>Actinomycetota</taxon>
        <taxon>Actinomycetes</taxon>
        <taxon>Propionibacteriales</taxon>
        <taxon>Nocardioidaceae</taxon>
        <taxon>Nocardioides</taxon>
    </lineage>
</organism>